<sequence>MKKVQTNYILSNLLLVFVIISEVVSLLYVCYYRMCTSFCMFVFYCISRSFFIIVIILIISVDIEFGKYDLENALIMEDLTNIEILIPFVCVVAVTWNIELSKAVIWSRNTGIKNPISNIYIS</sequence>
<protein>
    <submittedName>
        <fullName evidence="2">Uncharacterized protein</fullName>
    </submittedName>
</protein>
<dbReference type="EMBL" id="HBUF01186687">
    <property type="protein sequence ID" value="CAG6656930.1"/>
    <property type="molecule type" value="Transcribed_RNA"/>
</dbReference>
<keyword evidence="1" id="KW-0812">Transmembrane</keyword>
<dbReference type="EMBL" id="HBUF01370516">
    <property type="protein sequence ID" value="CAG6725935.1"/>
    <property type="molecule type" value="Transcribed_RNA"/>
</dbReference>
<reference evidence="2" key="1">
    <citation type="submission" date="2021-05" db="EMBL/GenBank/DDBJ databases">
        <authorList>
            <person name="Alioto T."/>
            <person name="Alioto T."/>
            <person name="Gomez Garrido J."/>
        </authorList>
    </citation>
    <scope>NUCLEOTIDE SEQUENCE</scope>
</reference>
<keyword evidence="1" id="KW-0472">Membrane</keyword>
<evidence type="ECO:0000256" key="1">
    <source>
        <dbReference type="SAM" id="Phobius"/>
    </source>
</evidence>
<dbReference type="EMBL" id="HBUF01576165">
    <property type="protein sequence ID" value="CAG6768388.1"/>
    <property type="molecule type" value="Transcribed_RNA"/>
</dbReference>
<dbReference type="EMBL" id="HBUF01186689">
    <property type="protein sequence ID" value="CAG6656934.1"/>
    <property type="molecule type" value="Transcribed_RNA"/>
</dbReference>
<feature type="transmembrane region" description="Helical" evidence="1">
    <location>
        <begin position="79"/>
        <end position="98"/>
    </location>
</feature>
<evidence type="ECO:0000313" key="2">
    <source>
        <dbReference type="EMBL" id="CAG6768388.1"/>
    </source>
</evidence>
<name>A0A8D9EVX5_9HEMI</name>
<organism evidence="2">
    <name type="scientific">Cacopsylla melanoneura</name>
    <dbReference type="NCBI Taxonomy" id="428564"/>
    <lineage>
        <taxon>Eukaryota</taxon>
        <taxon>Metazoa</taxon>
        <taxon>Ecdysozoa</taxon>
        <taxon>Arthropoda</taxon>
        <taxon>Hexapoda</taxon>
        <taxon>Insecta</taxon>
        <taxon>Pterygota</taxon>
        <taxon>Neoptera</taxon>
        <taxon>Paraneoptera</taxon>
        <taxon>Hemiptera</taxon>
        <taxon>Sternorrhyncha</taxon>
        <taxon>Psylloidea</taxon>
        <taxon>Psyllidae</taxon>
        <taxon>Psyllinae</taxon>
        <taxon>Cacopsylla</taxon>
    </lineage>
</organism>
<dbReference type="EMBL" id="HBUF01576168">
    <property type="protein sequence ID" value="CAG6768397.1"/>
    <property type="molecule type" value="Transcribed_RNA"/>
</dbReference>
<dbReference type="EMBL" id="HBUF01576167">
    <property type="protein sequence ID" value="CAG6768394.1"/>
    <property type="molecule type" value="Transcribed_RNA"/>
</dbReference>
<keyword evidence="1" id="KW-1133">Transmembrane helix</keyword>
<dbReference type="AlphaFoldDB" id="A0A8D9EVX5"/>
<feature type="transmembrane region" description="Helical" evidence="1">
    <location>
        <begin position="38"/>
        <end position="59"/>
    </location>
</feature>
<accession>A0A8D9EVX5</accession>
<dbReference type="EMBL" id="HBUF01017316">
    <property type="protein sequence ID" value="CAG6610171.1"/>
    <property type="molecule type" value="Transcribed_RNA"/>
</dbReference>
<dbReference type="EMBL" id="HBUF01186688">
    <property type="protein sequence ID" value="CAG6656932.1"/>
    <property type="molecule type" value="Transcribed_RNA"/>
</dbReference>
<dbReference type="EMBL" id="HBUF01186686">
    <property type="protein sequence ID" value="CAG6656928.1"/>
    <property type="molecule type" value="Transcribed_RNA"/>
</dbReference>
<dbReference type="EMBL" id="HBUF01576166">
    <property type="protein sequence ID" value="CAG6768391.1"/>
    <property type="molecule type" value="Transcribed_RNA"/>
</dbReference>
<feature type="transmembrane region" description="Helical" evidence="1">
    <location>
        <begin position="12"/>
        <end position="31"/>
    </location>
</feature>
<proteinExistence type="predicted"/>